<dbReference type="Pfam" id="PF13715">
    <property type="entry name" value="CarbopepD_reg_2"/>
    <property type="match status" value="1"/>
</dbReference>
<keyword evidence="1 4" id="KW-0813">Transport</keyword>
<dbReference type="AlphaFoldDB" id="A0A415KIQ4"/>
<dbReference type="InterPro" id="IPR008969">
    <property type="entry name" value="CarboxyPept-like_regulatory"/>
</dbReference>
<keyword evidence="3 4" id="KW-0998">Cell outer membrane</keyword>
<dbReference type="InterPro" id="IPR023996">
    <property type="entry name" value="TonB-dep_OMP_SusC/RagA"/>
</dbReference>
<dbReference type="FunFam" id="2.170.130.10:FF:000003">
    <property type="entry name" value="SusC/RagA family TonB-linked outer membrane protein"/>
    <property type="match status" value="1"/>
</dbReference>
<sequence>MKNTSSIFSAGTRVARILFLFSFCFLSLHSYAVNADRYAQEKTLTVEVQNKTVKEVLDYIEKNSEFIFFYYNKAIDTKRNVSLSVKNKPITVILDQLFKGTDVQYEIKDRQISLKKEQIQQHSQDKKQQKRKLVGIVTDASTDEPLVGVSIQVKNASGTGTITDLNGKFSIEVFNNTELIFSYIGCKTQTLAVGDLGVLNVKMQSDNETLDEVVIVGAGTQKKVSVTGAITAVKGLELRVPSSSLTNNLSGKLSGVISVTNSGEPGSTSQFFIRGISTFGGRTAPLILLDGVEISSNDLNNIPSETIESFSVLKDASATAIYGARGANGVMLVTTKSGLENTKAKINVSFEQSFQKPVNIVEFADGVTFMETYNEAQLSRTESATPRYSQTQIKNTLNKVNPYVFPDVDWYGLMFKNFTSSQRGNINIQGGGSRVTYYMSLQANHDGGILDIPSNYSFDNNYNRWFYTFQNNIGYKITSTTKVDLRMNAQITQQKSPENSTQSIFRQVLENNPVTFPAMYPGENEDEYIRFGSAIMSSQRYFTNPYAYMLNTFKQTNENKLNISLNLDQKLDFITKGLSVTALVNFNNWSQKYYTRSLKPYLYRIADNSWNEDQAEMFELDLLEKGEKFINESDIIRSSNNTFYFDARLNYNRHFGDHALTGMLMYMMREYSYGVLPNRNQGFSGRVTYDWKNRYLAEFNFGYNGTERLAKEERFEFFPAMSLGWVISNENFWEPLNKYVDYLKLRGSYGLVGSDETGLDAGAPHFLYINNVNMNGGQSFATGYTGGVTYTGPSVNSYAIENPHWERSKQFDVGVDMRLFNQINVTLDYYHNKRDRILMKRASFPSILGYSTAIPWSNIGKVDNKGIELSINWTKQFSRDFYMDFRANYTYSKNKYVYIDEPDYPYTWQTQTNKPLSNTIGYIAEGLFKDEEDIATSADQSFFGSKIMPGDIKYRDMNGDGRITEEDKTMLSGYGRVPRIQYGFGMSMVYKKIDFSVFFNGSAKRDFLLTDVNPFCADDSNDRNLMKWIADSHWKAGADNSNVLYPRMGVLKTQIANNQQPSSYWMRNGNFLRFKTLEVGYTFPYGRVYFSGDNLAVWSPFKYWDPELWYDTYPLQRTFNIGIQFNF</sequence>
<dbReference type="NCBIfam" id="TIGR04057">
    <property type="entry name" value="SusC_RagA_signa"/>
    <property type="match status" value="1"/>
</dbReference>
<protein>
    <submittedName>
        <fullName evidence="6">SusC/RagA family TonB-linked outer membrane protein</fullName>
    </submittedName>
</protein>
<gene>
    <name evidence="6" type="ORF">DW027_15145</name>
</gene>
<reference evidence="6 7" key="1">
    <citation type="submission" date="2018-08" db="EMBL/GenBank/DDBJ databases">
        <title>A genome reference for cultivated species of the human gut microbiota.</title>
        <authorList>
            <person name="Zou Y."/>
            <person name="Xue W."/>
            <person name="Luo G."/>
        </authorList>
    </citation>
    <scope>NUCLEOTIDE SEQUENCE [LARGE SCALE GENOMIC DNA]</scope>
    <source>
        <strain evidence="6 7">AF38-2</strain>
    </source>
</reference>
<dbReference type="Proteomes" id="UP000284495">
    <property type="component" value="Unassembled WGS sequence"/>
</dbReference>
<dbReference type="Pfam" id="PF07715">
    <property type="entry name" value="Plug"/>
    <property type="match status" value="1"/>
</dbReference>
<feature type="domain" description="Secretin/TonB short N-terminal" evidence="5">
    <location>
        <begin position="67"/>
        <end position="117"/>
    </location>
</feature>
<dbReference type="InterPro" id="IPR012910">
    <property type="entry name" value="Plug_dom"/>
</dbReference>
<dbReference type="NCBIfam" id="TIGR04056">
    <property type="entry name" value="OMP_RagA_SusC"/>
    <property type="match status" value="1"/>
</dbReference>
<dbReference type="RefSeq" id="WP_118219180.1">
    <property type="nucleotide sequence ID" value="NZ_JAQEAW010000014.1"/>
</dbReference>
<keyword evidence="4" id="KW-0812">Transmembrane</keyword>
<dbReference type="GO" id="GO:0009279">
    <property type="term" value="C:cell outer membrane"/>
    <property type="evidence" value="ECO:0007669"/>
    <property type="project" value="UniProtKB-SubCell"/>
</dbReference>
<comment type="similarity">
    <text evidence="4">Belongs to the TonB-dependent receptor family.</text>
</comment>
<evidence type="ECO:0000259" key="5">
    <source>
        <dbReference type="SMART" id="SM00965"/>
    </source>
</evidence>
<dbReference type="InterPro" id="IPR039426">
    <property type="entry name" value="TonB-dep_rcpt-like"/>
</dbReference>
<dbReference type="SUPFAM" id="SSF56935">
    <property type="entry name" value="Porins"/>
    <property type="match status" value="1"/>
</dbReference>
<keyword evidence="2 4" id="KW-0472">Membrane</keyword>
<comment type="caution">
    <text evidence="6">The sequence shown here is derived from an EMBL/GenBank/DDBJ whole genome shotgun (WGS) entry which is preliminary data.</text>
</comment>
<dbReference type="SUPFAM" id="SSF49464">
    <property type="entry name" value="Carboxypeptidase regulatory domain-like"/>
    <property type="match status" value="1"/>
</dbReference>
<keyword evidence="4" id="KW-1134">Transmembrane beta strand</keyword>
<dbReference type="Pfam" id="PF07660">
    <property type="entry name" value="STN"/>
    <property type="match status" value="1"/>
</dbReference>
<dbReference type="InterPro" id="IPR023997">
    <property type="entry name" value="TonB-dep_OMP_SusC/RagA_CS"/>
</dbReference>
<dbReference type="InterPro" id="IPR037066">
    <property type="entry name" value="Plug_dom_sf"/>
</dbReference>
<dbReference type="Gene3D" id="2.170.130.10">
    <property type="entry name" value="TonB-dependent receptor, plug domain"/>
    <property type="match status" value="1"/>
</dbReference>
<comment type="subcellular location">
    <subcellularLocation>
        <location evidence="4">Cell outer membrane</location>
        <topology evidence="4">Multi-pass membrane protein</topology>
    </subcellularLocation>
</comment>
<dbReference type="PROSITE" id="PS52016">
    <property type="entry name" value="TONB_DEPENDENT_REC_3"/>
    <property type="match status" value="1"/>
</dbReference>
<dbReference type="EMBL" id="QROO01000019">
    <property type="protein sequence ID" value="RHL36167.1"/>
    <property type="molecule type" value="Genomic_DNA"/>
</dbReference>
<dbReference type="InterPro" id="IPR011662">
    <property type="entry name" value="Secretin/TonB_short_N"/>
</dbReference>
<accession>A0A415KIQ4</accession>
<evidence type="ECO:0000256" key="1">
    <source>
        <dbReference type="ARBA" id="ARBA00022448"/>
    </source>
</evidence>
<evidence type="ECO:0000313" key="6">
    <source>
        <dbReference type="EMBL" id="RHL36167.1"/>
    </source>
</evidence>
<name>A0A415KIQ4_9BACE</name>
<evidence type="ECO:0000256" key="4">
    <source>
        <dbReference type="PROSITE-ProRule" id="PRU01360"/>
    </source>
</evidence>
<proteinExistence type="inferred from homology"/>
<dbReference type="Gene3D" id="2.60.40.1120">
    <property type="entry name" value="Carboxypeptidase-like, regulatory domain"/>
    <property type="match status" value="1"/>
</dbReference>
<evidence type="ECO:0000256" key="2">
    <source>
        <dbReference type="ARBA" id="ARBA00023136"/>
    </source>
</evidence>
<dbReference type="SMART" id="SM00965">
    <property type="entry name" value="STN"/>
    <property type="match status" value="1"/>
</dbReference>
<organism evidence="6 7">
    <name type="scientific">Bacteroides xylanisolvens</name>
    <dbReference type="NCBI Taxonomy" id="371601"/>
    <lineage>
        <taxon>Bacteria</taxon>
        <taxon>Pseudomonadati</taxon>
        <taxon>Bacteroidota</taxon>
        <taxon>Bacteroidia</taxon>
        <taxon>Bacteroidales</taxon>
        <taxon>Bacteroidaceae</taxon>
        <taxon>Bacteroides</taxon>
    </lineage>
</organism>
<evidence type="ECO:0000256" key="3">
    <source>
        <dbReference type="ARBA" id="ARBA00023237"/>
    </source>
</evidence>
<evidence type="ECO:0000313" key="7">
    <source>
        <dbReference type="Proteomes" id="UP000284495"/>
    </source>
</evidence>